<organism evidence="3 4">
    <name type="scientific">Streptomyces albus (strain ATCC 21838 / DSM 41398 / FERM P-419 / JCM 4703 / NBRC 107858)</name>
    <dbReference type="NCBI Taxonomy" id="1081613"/>
    <lineage>
        <taxon>Bacteria</taxon>
        <taxon>Bacillati</taxon>
        <taxon>Actinomycetota</taxon>
        <taxon>Actinomycetes</taxon>
        <taxon>Kitasatosporales</taxon>
        <taxon>Streptomycetaceae</taxon>
        <taxon>Streptomyces</taxon>
    </lineage>
</organism>
<reference evidence="3 4" key="1">
    <citation type="submission" date="2015-01" db="EMBL/GenBank/DDBJ databases">
        <title>Enhanced salinomycin production by adjusting the supply of polyketide extender units in Streptomyce albus DSM 41398.</title>
        <authorList>
            <person name="Lu C."/>
        </authorList>
    </citation>
    <scope>NUCLEOTIDE SEQUENCE [LARGE SCALE GENOMIC DNA]</scope>
    <source>
        <strain evidence="4">ATCC 21838 / DSM 41398 / FERM P-419 / JCM 4703 / NBRC 107858</strain>
    </source>
</reference>
<dbReference type="EMBL" id="CP010519">
    <property type="protein sequence ID" value="AJE81407.1"/>
    <property type="molecule type" value="Genomic_DNA"/>
</dbReference>
<dbReference type="KEGG" id="sals:SLNWT_1031"/>
<dbReference type="Pfam" id="PF13517">
    <property type="entry name" value="FG-GAP_3"/>
    <property type="match status" value="3"/>
</dbReference>
<dbReference type="SUPFAM" id="SSF69318">
    <property type="entry name" value="Integrin alpha N-terminal domain"/>
    <property type="match status" value="1"/>
</dbReference>
<feature type="signal peptide" evidence="2">
    <location>
        <begin position="1"/>
        <end position="33"/>
    </location>
</feature>
<feature type="chain" id="PRO_5039515126" evidence="2">
    <location>
        <begin position="34"/>
        <end position="501"/>
    </location>
</feature>
<dbReference type="Proteomes" id="UP000031523">
    <property type="component" value="Chromosome"/>
</dbReference>
<evidence type="ECO:0000256" key="2">
    <source>
        <dbReference type="SAM" id="SignalP"/>
    </source>
</evidence>
<evidence type="ECO:0000313" key="4">
    <source>
        <dbReference type="Proteomes" id="UP000031523"/>
    </source>
</evidence>
<accession>A0A0B5ETH9</accession>
<proteinExistence type="predicted"/>
<keyword evidence="1 2" id="KW-0732">Signal</keyword>
<dbReference type="Gene3D" id="2.40.128.340">
    <property type="match status" value="3"/>
</dbReference>
<dbReference type="PANTHER" id="PTHR46580:SF2">
    <property type="entry name" value="MAM DOMAIN-CONTAINING PROTEIN"/>
    <property type="match status" value="1"/>
</dbReference>
<dbReference type="InterPro" id="IPR028994">
    <property type="entry name" value="Integrin_alpha_N"/>
</dbReference>
<sequence length="501" mass="52298">MRTAGPAALRRHRRVLGLLTGALLALTAGLAPAQASTPSPDGSGGRHKSNAELLAEEACSVPADHDPAIIVVVQRVARSYDANAKVTLAAFEAGWVESHMHNLPCGDKDSLGVYQQRPSYGWGTPEQILDPVYAATQFITRAIDSDRRNPGFTAGQLAQSVQRSAFPDRYDQSEGKARAMMAEASRLAGMWGGSPTDFDGDGKDDVVTFTQNAAADVYAARSTGTAFSGTTVKWNDFFGLGGETPTTGDFNGDGKDDVVTFTHGSLADVYVGLSNGSSFGGGAKWHDFFAPRHEVTAAGDFNGDGKDDIVAFTHDAAGDAFVALSNGSSFGAGVKWHDFLAPNGEFPAVADVNGDGKDDIVVFTQGTRGDVFVSLSTGSGFGPAQLAHEFFAPGAEQPRVGDVNGDGKDDLVTFTSNADRDVYVALSNGSTFGPGVKWNDSFAPAGEFPYVGDFDGDGKADIVTFTKNASADVYVGLSTGSSFGAGAKWHDLFGLPGETAL</sequence>
<evidence type="ECO:0000256" key="1">
    <source>
        <dbReference type="ARBA" id="ARBA00022729"/>
    </source>
</evidence>
<keyword evidence="4" id="KW-1185">Reference proteome</keyword>
<dbReference type="AlphaFoldDB" id="A0A0B5ETH9"/>
<dbReference type="InterPro" id="IPR013517">
    <property type="entry name" value="FG-GAP"/>
</dbReference>
<protein>
    <submittedName>
        <fullName evidence="3">Fg-gap repeat protein</fullName>
    </submittedName>
</protein>
<evidence type="ECO:0000313" key="3">
    <source>
        <dbReference type="EMBL" id="AJE81407.1"/>
    </source>
</evidence>
<gene>
    <name evidence="3" type="ORF">SLNWT_1031</name>
</gene>
<name>A0A0B5ETH9_STRA4</name>
<dbReference type="PANTHER" id="PTHR46580">
    <property type="entry name" value="SENSOR KINASE-RELATED"/>
    <property type="match status" value="1"/>
</dbReference>